<reference evidence="3" key="1">
    <citation type="journal article" date="2019" name="MBio">
        <title>Virus Genomes from Deep Sea Sediments Expand the Ocean Megavirome and Support Independent Origins of Viral Gigantism.</title>
        <authorList>
            <person name="Backstrom D."/>
            <person name="Yutin N."/>
            <person name="Jorgensen S.L."/>
            <person name="Dharamshi J."/>
            <person name="Homa F."/>
            <person name="Zaremba-Niedwiedzka K."/>
            <person name="Spang A."/>
            <person name="Wolf Y.I."/>
            <person name="Koonin E.V."/>
            <person name="Ettema T.J."/>
        </authorList>
    </citation>
    <scope>NUCLEOTIDE SEQUENCE</scope>
</reference>
<feature type="compositionally biased region" description="Basic residues" evidence="1">
    <location>
        <begin position="27"/>
        <end position="39"/>
    </location>
</feature>
<dbReference type="Gene3D" id="2.150.10.10">
    <property type="entry name" value="Serralysin-like metalloprotease, C-terminal"/>
    <property type="match status" value="1"/>
</dbReference>
<accession>A0A481Z384</accession>
<gene>
    <name evidence="3" type="ORF">LCPAC101_02580</name>
</gene>
<dbReference type="Pfam" id="PF11962">
    <property type="entry name" value="Peptidase_G2"/>
    <property type="match status" value="1"/>
</dbReference>
<dbReference type="InterPro" id="IPR011049">
    <property type="entry name" value="Serralysin-like_metalloprot_C"/>
</dbReference>
<feature type="compositionally biased region" description="Polar residues" evidence="1">
    <location>
        <begin position="165"/>
        <end position="192"/>
    </location>
</feature>
<feature type="compositionally biased region" description="Basic and acidic residues" evidence="1">
    <location>
        <begin position="1"/>
        <end position="16"/>
    </location>
</feature>
<evidence type="ECO:0000256" key="1">
    <source>
        <dbReference type="SAM" id="MobiDB-lite"/>
    </source>
</evidence>
<evidence type="ECO:0000313" key="3">
    <source>
        <dbReference type="EMBL" id="QBK89975.1"/>
    </source>
</evidence>
<dbReference type="InterPro" id="IPR021865">
    <property type="entry name" value="Peptidase_G2"/>
</dbReference>
<dbReference type="Gene3D" id="2.40.300.10">
    <property type="entry name" value="Head decoration protein D"/>
    <property type="match status" value="1"/>
</dbReference>
<name>A0A481Z384_9VIRU</name>
<feature type="compositionally biased region" description="Polar residues" evidence="1">
    <location>
        <begin position="97"/>
        <end position="112"/>
    </location>
</feature>
<protein>
    <submittedName>
        <fullName evidence="3">Collagen triple helix repeat protein</fullName>
    </submittedName>
</protein>
<organism evidence="3">
    <name type="scientific">Pithovirus LCPAC101</name>
    <dbReference type="NCBI Taxonomy" id="2506586"/>
    <lineage>
        <taxon>Viruses</taxon>
        <taxon>Pithoviruses</taxon>
    </lineage>
</organism>
<feature type="compositionally biased region" description="Polar residues" evidence="1">
    <location>
        <begin position="142"/>
        <end position="153"/>
    </location>
</feature>
<feature type="region of interest" description="Disordered" evidence="1">
    <location>
        <begin position="266"/>
        <end position="293"/>
    </location>
</feature>
<feature type="region of interest" description="Disordered" evidence="1">
    <location>
        <begin position="1"/>
        <end position="192"/>
    </location>
</feature>
<sequence>MEGKKEEYTLSQHDKNFNTNTNCGCEKRKHRCHKHRKKQGPTGPTGSSGSNGIYGPTGAKGLGFAGPTGPSSNVRGPTGETGQIGPASDVQGPTGDTGESFTGPTGPNSNVQGPTGDTGAGPTGPTGPNSNVKGPIGYTGDTGASFTGPTGPSSDARGPIGYTGDSFTGPTGPNSNVRGPTGNTGESFTGSTGPAGIASLEYFDSGVYTGCTGMQLSILEPLPNVVSNRGIVIHTIGLGALMVDVPDGGIAGGDCRGSNAVDLQSNRTSASNVASGQESSLGGGSSNTASGDSSVVSGGFRGISSGNNSTVAGGQDGVASGSHSITLGGIGLISGDFQCACGKYNETANPPDAGNRVFMVGGGSDADPLNRSNLFSVTNFNGGTCHAPGGYVFGGADFAEYFESVTSDVIPAGTAVMFHKKTGKIIKSTDPSLSFGVISNMAGIIGNSASGDWHGKYERDENNNMIKETYTNEIEEFDTKEVEITKLVESIDRTSMPYKMVQKTIKTIKQEKIMVEIDLHDENGNKIGVRKIPKMKKVTKELKRNKISQKYDPSKSYVSRSSRPEWHVVGLIGVVKLTDVNNAHPSWFHIRDDLWLIK</sequence>
<feature type="compositionally biased region" description="Low complexity" evidence="1">
    <location>
        <begin position="40"/>
        <end position="50"/>
    </location>
</feature>
<feature type="domain" description="Peptidase G2 IMC autoproteolytic cleavage" evidence="2">
    <location>
        <begin position="390"/>
        <end position="576"/>
    </location>
</feature>
<proteinExistence type="predicted"/>
<keyword evidence="3" id="KW-0176">Collagen</keyword>
<dbReference type="EMBL" id="MK500451">
    <property type="protein sequence ID" value="QBK89975.1"/>
    <property type="molecule type" value="Genomic_DNA"/>
</dbReference>
<evidence type="ECO:0000259" key="2">
    <source>
        <dbReference type="Pfam" id="PF11962"/>
    </source>
</evidence>